<dbReference type="EMBL" id="JAVREU010000002">
    <property type="protein sequence ID" value="MDT0386883.1"/>
    <property type="molecule type" value="Genomic_DNA"/>
</dbReference>
<accession>A0ABU2P562</accession>
<dbReference type="PANTHER" id="PTHR47396">
    <property type="entry name" value="TYPE I RESTRICTION ENZYME ECOKI R PROTEIN"/>
    <property type="match status" value="1"/>
</dbReference>
<sequence length="866" mass="95911">MRFTLKEYQNDAVGQMLTYFSDAREDFHRKGRNVSFSLAATTGAGKTVMAAAVIESLFLGNDDWDFEADPGAVVLWFTDDPSLNEQTRLRLVEAAGDRIAHSQLHVIENTFNREKFESGKVYFLNSQKLSKKSLLVRGAAEDEQTPLVERSVSPDLRAFTIWETIKNTIEDDRLTLYLILDEAHKGMRKLTKSDREDRTTIVKRLVNGGSGVPPVPVVWGISATIERFSEAMSQAQGRFTYPDYEVDPALIQESGLLKDDIRLDFPSESGVFDTVLLKRGTRKVRESAAQWKQYAEEQGTTSDPVVPLLVVQVPNTPSDSLLVSAIDTIREEWPELPAGSIAHVFGEHANIQLGDYVIPYVAPEKVQDRSHIRVILAKDAISTGWDCPRAEVLVSFRPATDKTHITQLLGRMVRTPLARRITGNDRLNSVECVLPFFNRATATGVAEILLGKSSGDDSEDGSGGSGGGEGRRVLYKPVDMVVNQAVPSEVWDAFDAIPSQTLPRKAAKPTKRLTALAQALSRDHLLADARKVAYAELFAVLDGLMARYKEQVQVATTGILDVKGETLIASVHNKNVVVAEKFTEIADERSVDSDFKVAQRLLSPDLARKYADHIAVEDDDDDGLFDAHVKVAALAQVNGVQEAVDREADALATKWLSQFRVAIKGLTDERKAVYDDIVAMSVEPQRTGVARPKVRSEETEYSDGNKVVTKPGHLMADENGDFPISSLNQWETKVLDSEMGQPGFLAWYRNPGRASEDSLAIAYKDGKGDWRRMCPDFIFFHGDLSDVKVSIVDPHGFHLRDALPKLVGLVDFTEEYGAEFHRIEAVAETKDKRLRVLDLKSSSVREAIKGASDVEQLYLSAAATDY</sequence>
<dbReference type="CDD" id="cd18785">
    <property type="entry name" value="SF2_C"/>
    <property type="match status" value="1"/>
</dbReference>
<evidence type="ECO:0000313" key="3">
    <source>
        <dbReference type="Proteomes" id="UP001183586"/>
    </source>
</evidence>
<name>A0ABU2P562_9ACTN</name>
<feature type="domain" description="Helicase/UvrB N-terminal" evidence="1">
    <location>
        <begin position="3"/>
        <end position="189"/>
    </location>
</feature>
<evidence type="ECO:0000313" key="2">
    <source>
        <dbReference type="EMBL" id="MDT0386883.1"/>
    </source>
</evidence>
<dbReference type="InterPro" id="IPR050742">
    <property type="entry name" value="Helicase_Restrict-Modif_Enz"/>
</dbReference>
<dbReference type="Gene3D" id="3.40.50.300">
    <property type="entry name" value="P-loop containing nucleotide triphosphate hydrolases"/>
    <property type="match status" value="2"/>
</dbReference>
<keyword evidence="2" id="KW-0347">Helicase</keyword>
<dbReference type="PANTHER" id="PTHR47396:SF1">
    <property type="entry name" value="ATP-DEPENDENT HELICASE IRC3-RELATED"/>
    <property type="match status" value="1"/>
</dbReference>
<dbReference type="GO" id="GO:0004386">
    <property type="term" value="F:helicase activity"/>
    <property type="evidence" value="ECO:0007669"/>
    <property type="project" value="UniProtKB-KW"/>
</dbReference>
<evidence type="ECO:0000259" key="1">
    <source>
        <dbReference type="Pfam" id="PF04851"/>
    </source>
</evidence>
<keyword evidence="2" id="KW-0378">Hydrolase</keyword>
<comment type="caution">
    <text evidence="2">The sequence shown here is derived from an EMBL/GenBank/DDBJ whole genome shotgun (WGS) entry which is preliminary data.</text>
</comment>
<dbReference type="InterPro" id="IPR006935">
    <property type="entry name" value="Helicase/UvrB_N"/>
</dbReference>
<organism evidence="2 3">
    <name type="scientific">Streptomyces dubilierae</name>
    <dbReference type="NCBI Taxonomy" id="3075533"/>
    <lineage>
        <taxon>Bacteria</taxon>
        <taxon>Bacillati</taxon>
        <taxon>Actinomycetota</taxon>
        <taxon>Actinomycetes</taxon>
        <taxon>Kitasatosporales</taxon>
        <taxon>Streptomycetaceae</taxon>
        <taxon>Streptomyces</taxon>
    </lineage>
</organism>
<dbReference type="Pfam" id="PF04851">
    <property type="entry name" value="ResIII"/>
    <property type="match status" value="1"/>
</dbReference>
<proteinExistence type="predicted"/>
<dbReference type="RefSeq" id="WP_311679382.1">
    <property type="nucleotide sequence ID" value="NZ_JAVREU010000002.1"/>
</dbReference>
<keyword evidence="2" id="KW-0067">ATP-binding</keyword>
<dbReference type="InterPro" id="IPR027417">
    <property type="entry name" value="P-loop_NTPase"/>
</dbReference>
<dbReference type="SUPFAM" id="SSF52540">
    <property type="entry name" value="P-loop containing nucleoside triphosphate hydrolases"/>
    <property type="match status" value="2"/>
</dbReference>
<reference evidence="3" key="1">
    <citation type="submission" date="2023-07" db="EMBL/GenBank/DDBJ databases">
        <title>30 novel species of actinomycetes from the DSMZ collection.</title>
        <authorList>
            <person name="Nouioui I."/>
        </authorList>
    </citation>
    <scope>NUCLEOTIDE SEQUENCE [LARGE SCALE GENOMIC DNA]</scope>
    <source>
        <strain evidence="3">DSM 41921</strain>
    </source>
</reference>
<gene>
    <name evidence="2" type="ORF">RM641_05540</name>
</gene>
<dbReference type="Proteomes" id="UP001183586">
    <property type="component" value="Unassembled WGS sequence"/>
</dbReference>
<keyword evidence="2" id="KW-0547">Nucleotide-binding</keyword>
<keyword evidence="3" id="KW-1185">Reference proteome</keyword>
<protein>
    <submittedName>
        <fullName evidence="2">DEAD/DEAH box helicase family protein</fullName>
    </submittedName>
</protein>